<gene>
    <name evidence="2" type="ORF">N656DRAFT_551959</name>
</gene>
<reference evidence="2" key="2">
    <citation type="submission" date="2023-05" db="EMBL/GenBank/DDBJ databases">
        <authorList>
            <consortium name="Lawrence Berkeley National Laboratory"/>
            <person name="Steindorff A."/>
            <person name="Hensen N."/>
            <person name="Bonometti L."/>
            <person name="Westerberg I."/>
            <person name="Brannstrom I.O."/>
            <person name="Guillou S."/>
            <person name="Cros-Aarteil S."/>
            <person name="Calhoun S."/>
            <person name="Haridas S."/>
            <person name="Kuo A."/>
            <person name="Mondo S."/>
            <person name="Pangilinan J."/>
            <person name="Riley R."/>
            <person name="Labutti K."/>
            <person name="Andreopoulos B."/>
            <person name="Lipzen A."/>
            <person name="Chen C."/>
            <person name="Yanf M."/>
            <person name="Daum C."/>
            <person name="Ng V."/>
            <person name="Clum A."/>
            <person name="Ohm R."/>
            <person name="Martin F."/>
            <person name="Silar P."/>
            <person name="Natvig D."/>
            <person name="Lalanne C."/>
            <person name="Gautier V."/>
            <person name="Ament-Velasquez S.L."/>
            <person name="Kruys A."/>
            <person name="Hutchinson M.I."/>
            <person name="Powell A.J."/>
            <person name="Barry K."/>
            <person name="Miller A.N."/>
            <person name="Grigoriev I.V."/>
            <person name="Debuchy R."/>
            <person name="Gladieux P."/>
            <person name="Thoren M.H."/>
            <person name="Johannesson H."/>
        </authorList>
    </citation>
    <scope>NUCLEOTIDE SEQUENCE</scope>
    <source>
        <strain evidence="2">CBS 508.74</strain>
    </source>
</reference>
<comment type="caution">
    <text evidence="2">The sequence shown here is derived from an EMBL/GenBank/DDBJ whole genome shotgun (WGS) entry which is preliminary data.</text>
</comment>
<reference evidence="2" key="1">
    <citation type="journal article" date="2023" name="Mol. Phylogenet. Evol.">
        <title>Genome-scale phylogeny and comparative genomics of the fungal order Sordariales.</title>
        <authorList>
            <person name="Hensen N."/>
            <person name="Bonometti L."/>
            <person name="Westerberg I."/>
            <person name="Brannstrom I.O."/>
            <person name="Guillou S."/>
            <person name="Cros-Aarteil S."/>
            <person name="Calhoun S."/>
            <person name="Haridas S."/>
            <person name="Kuo A."/>
            <person name="Mondo S."/>
            <person name="Pangilinan J."/>
            <person name="Riley R."/>
            <person name="LaButti K."/>
            <person name="Andreopoulos B."/>
            <person name="Lipzen A."/>
            <person name="Chen C."/>
            <person name="Yan M."/>
            <person name="Daum C."/>
            <person name="Ng V."/>
            <person name="Clum A."/>
            <person name="Steindorff A."/>
            <person name="Ohm R.A."/>
            <person name="Martin F."/>
            <person name="Silar P."/>
            <person name="Natvig D.O."/>
            <person name="Lalanne C."/>
            <person name="Gautier V."/>
            <person name="Ament-Velasquez S.L."/>
            <person name="Kruys A."/>
            <person name="Hutchinson M.I."/>
            <person name="Powell A.J."/>
            <person name="Barry K."/>
            <person name="Miller A.N."/>
            <person name="Grigoriev I.V."/>
            <person name="Debuchy R."/>
            <person name="Gladieux P."/>
            <person name="Hiltunen Thoren M."/>
            <person name="Johannesson H."/>
        </authorList>
    </citation>
    <scope>NUCLEOTIDE SEQUENCE</scope>
    <source>
        <strain evidence="2">CBS 508.74</strain>
    </source>
</reference>
<dbReference type="EMBL" id="MU853336">
    <property type="protein sequence ID" value="KAK4114837.1"/>
    <property type="molecule type" value="Genomic_DNA"/>
</dbReference>
<protein>
    <submittedName>
        <fullName evidence="2">Uncharacterized protein</fullName>
    </submittedName>
</protein>
<keyword evidence="3" id="KW-1185">Reference proteome</keyword>
<proteinExistence type="predicted"/>
<name>A0AAN6THZ2_9PEZI</name>
<dbReference type="RefSeq" id="XP_064672407.1">
    <property type="nucleotide sequence ID" value="XM_064810046.1"/>
</dbReference>
<feature type="region of interest" description="Disordered" evidence="1">
    <location>
        <begin position="128"/>
        <end position="152"/>
    </location>
</feature>
<accession>A0AAN6THZ2</accession>
<dbReference type="AlphaFoldDB" id="A0AAN6THZ2"/>
<organism evidence="2 3">
    <name type="scientific">Canariomyces notabilis</name>
    <dbReference type="NCBI Taxonomy" id="2074819"/>
    <lineage>
        <taxon>Eukaryota</taxon>
        <taxon>Fungi</taxon>
        <taxon>Dikarya</taxon>
        <taxon>Ascomycota</taxon>
        <taxon>Pezizomycotina</taxon>
        <taxon>Sordariomycetes</taxon>
        <taxon>Sordariomycetidae</taxon>
        <taxon>Sordariales</taxon>
        <taxon>Chaetomiaceae</taxon>
        <taxon>Canariomyces</taxon>
    </lineage>
</organism>
<evidence type="ECO:0000313" key="2">
    <source>
        <dbReference type="EMBL" id="KAK4114837.1"/>
    </source>
</evidence>
<evidence type="ECO:0000313" key="3">
    <source>
        <dbReference type="Proteomes" id="UP001302812"/>
    </source>
</evidence>
<dbReference type="Proteomes" id="UP001302812">
    <property type="component" value="Unassembled WGS sequence"/>
</dbReference>
<dbReference type="GeneID" id="89934170"/>
<evidence type="ECO:0000256" key="1">
    <source>
        <dbReference type="SAM" id="MobiDB-lite"/>
    </source>
</evidence>
<sequence>MKEKMQQPLADGNNTVVVQWILEVKDMYGVCAGRVVTSYVSSAASSSWSPPRWSCSRDALQHRPAYLRASRDMTSETIRSKIRNYHTCGTNVQFCCTALASPFHSHMLLVTFVEFLANGALTRHSELGKTSKRRIKSVRMEKSQPVAEDTPP</sequence>